<dbReference type="GO" id="GO:0009279">
    <property type="term" value="C:cell outer membrane"/>
    <property type="evidence" value="ECO:0007669"/>
    <property type="project" value="UniProtKB-SubCell"/>
</dbReference>
<gene>
    <name evidence="8" type="ORF">FUAX_44190</name>
</gene>
<feature type="domain" description="SusD-like N-terminal" evidence="7">
    <location>
        <begin position="89"/>
        <end position="219"/>
    </location>
</feature>
<reference evidence="8 9" key="1">
    <citation type="submission" date="2021-12" db="EMBL/GenBank/DDBJ databases">
        <title>Genome sequencing of bacteria with rrn-lacking chromosome and rrn-plasmid.</title>
        <authorList>
            <person name="Anda M."/>
            <person name="Iwasaki W."/>
        </authorList>
    </citation>
    <scope>NUCLEOTIDE SEQUENCE [LARGE SCALE GENOMIC DNA]</scope>
    <source>
        <strain evidence="8 9">DSM 100852</strain>
        <plasmid evidence="8 9">pFA2</plasmid>
    </source>
</reference>
<evidence type="ECO:0000256" key="1">
    <source>
        <dbReference type="ARBA" id="ARBA00004442"/>
    </source>
</evidence>
<evidence type="ECO:0000256" key="4">
    <source>
        <dbReference type="ARBA" id="ARBA00023136"/>
    </source>
</evidence>
<organism evidence="8 9">
    <name type="scientific">Fulvitalea axinellae</name>
    <dbReference type="NCBI Taxonomy" id="1182444"/>
    <lineage>
        <taxon>Bacteria</taxon>
        <taxon>Pseudomonadati</taxon>
        <taxon>Bacteroidota</taxon>
        <taxon>Cytophagia</taxon>
        <taxon>Cytophagales</taxon>
        <taxon>Persicobacteraceae</taxon>
        <taxon>Fulvitalea</taxon>
    </lineage>
</organism>
<accession>A0AAU9CYE9</accession>
<dbReference type="InterPro" id="IPR033985">
    <property type="entry name" value="SusD-like_N"/>
</dbReference>
<keyword evidence="8" id="KW-0614">Plasmid</keyword>
<evidence type="ECO:0000256" key="3">
    <source>
        <dbReference type="ARBA" id="ARBA00022729"/>
    </source>
</evidence>
<comment type="subcellular location">
    <subcellularLocation>
        <location evidence="1">Cell outer membrane</location>
    </subcellularLocation>
</comment>
<proteinExistence type="inferred from homology"/>
<sequence length="534" mass="60986">MKRTLYILSLSLLTGLMSCNDLEEAPFSQISQDGYSYSNPRQAMGIAYANMRYLMGIQEYYMSQELCTDEIVAPANASGWDDGGIFKKMHFHSWDSESPQSRHLWSKPYTGIIHCNRVIEQLESGLIPATDEIKTEYMAEMRAVRAFYYWQLMDNFGDVPLVTSSSQELPELSTRKELYDFIVAELTAIDKDLNEAVDSKSYGTFHRWAGKALLANVYLNAEVYTGEAKWDACLKVCQEIIDSGKYMMDADYRTPFSTNNHADSKEIIFPIVFDNINAKGNNFTHLFSWGAGMKDKLLLNSTPWGAGTAMGITQHIDTYDEKDGRLADNWLIGTQYKHNSTEPCLGNYDKLGKPLTYTKDIPNASYTSETEGYRMNKFEVKVGAEFQLDNDFPFFRYTQVMMMKAECLLRQGKADEAATLVTQVRKRNFENESDATLTGADLNADTKYQYGFYKTDYGTEIEAGDQSAVAYGGLYDELGYEFAWEAHRRRDMIRFGTFTTKSWLSHKPNGDHRKVFPIPQQAINANPKLEQRYY</sequence>
<dbReference type="SUPFAM" id="SSF48452">
    <property type="entry name" value="TPR-like"/>
    <property type="match status" value="1"/>
</dbReference>
<dbReference type="InterPro" id="IPR011990">
    <property type="entry name" value="TPR-like_helical_dom_sf"/>
</dbReference>
<keyword evidence="3" id="KW-0732">Signal</keyword>
<dbReference type="KEGG" id="fax:FUAX_44190"/>
<dbReference type="EMBL" id="AP025316">
    <property type="protein sequence ID" value="BDD11987.1"/>
    <property type="molecule type" value="Genomic_DNA"/>
</dbReference>
<evidence type="ECO:0000256" key="2">
    <source>
        <dbReference type="ARBA" id="ARBA00006275"/>
    </source>
</evidence>
<keyword evidence="4" id="KW-0472">Membrane</keyword>
<dbReference type="Gene3D" id="1.25.40.10">
    <property type="entry name" value="Tetratricopeptide repeat domain"/>
    <property type="match status" value="1"/>
</dbReference>
<dbReference type="Pfam" id="PF14322">
    <property type="entry name" value="SusD-like_3"/>
    <property type="match status" value="1"/>
</dbReference>
<protein>
    <recommendedName>
        <fullName evidence="10">RagB/SusD family nutrient uptake outer membrane protein</fullName>
    </recommendedName>
</protein>
<dbReference type="RefSeq" id="WP_338395139.1">
    <property type="nucleotide sequence ID" value="NZ_AP025316.1"/>
</dbReference>
<dbReference type="Pfam" id="PF07980">
    <property type="entry name" value="SusD_RagB"/>
    <property type="match status" value="1"/>
</dbReference>
<geneLocation type="plasmid" evidence="8 9">
    <name>pFA2</name>
</geneLocation>
<dbReference type="AlphaFoldDB" id="A0AAU9CYE9"/>
<evidence type="ECO:0000313" key="9">
    <source>
        <dbReference type="Proteomes" id="UP001348817"/>
    </source>
</evidence>
<evidence type="ECO:0000313" key="8">
    <source>
        <dbReference type="EMBL" id="BDD11987.1"/>
    </source>
</evidence>
<evidence type="ECO:0000259" key="6">
    <source>
        <dbReference type="Pfam" id="PF07980"/>
    </source>
</evidence>
<keyword evidence="9" id="KW-1185">Reference proteome</keyword>
<evidence type="ECO:0000259" key="7">
    <source>
        <dbReference type="Pfam" id="PF14322"/>
    </source>
</evidence>
<comment type="similarity">
    <text evidence="2">Belongs to the SusD family.</text>
</comment>
<dbReference type="Gene3D" id="1.25.40.390">
    <property type="match status" value="1"/>
</dbReference>
<feature type="domain" description="RagB/SusD" evidence="6">
    <location>
        <begin position="313"/>
        <end position="533"/>
    </location>
</feature>
<keyword evidence="5" id="KW-0998">Cell outer membrane</keyword>
<dbReference type="InterPro" id="IPR012944">
    <property type="entry name" value="SusD_RagB_dom"/>
</dbReference>
<evidence type="ECO:0008006" key="10">
    <source>
        <dbReference type="Google" id="ProtNLM"/>
    </source>
</evidence>
<dbReference type="Gene3D" id="1.10.3780.10">
    <property type="entry name" value="SusD-like"/>
    <property type="match status" value="1"/>
</dbReference>
<dbReference type="Proteomes" id="UP001348817">
    <property type="component" value="Plasmid pFA2"/>
</dbReference>
<evidence type="ECO:0000256" key="5">
    <source>
        <dbReference type="ARBA" id="ARBA00023237"/>
    </source>
</evidence>
<dbReference type="PROSITE" id="PS51257">
    <property type="entry name" value="PROKAR_LIPOPROTEIN"/>
    <property type="match status" value="1"/>
</dbReference>
<name>A0AAU9CYE9_9BACT</name>